<dbReference type="AlphaFoldDB" id="A0A5C3M6W9"/>
<dbReference type="Proteomes" id="UP000308652">
    <property type="component" value="Unassembled WGS sequence"/>
</dbReference>
<evidence type="ECO:0000256" key="7">
    <source>
        <dbReference type="SAM" id="Phobius"/>
    </source>
</evidence>
<feature type="transmembrane region" description="Helical" evidence="7">
    <location>
        <begin position="57"/>
        <end position="74"/>
    </location>
</feature>
<evidence type="ECO:0000259" key="8">
    <source>
        <dbReference type="Pfam" id="PF13813"/>
    </source>
</evidence>
<keyword evidence="10" id="KW-1185">Reference proteome</keyword>
<evidence type="ECO:0000256" key="5">
    <source>
        <dbReference type="ARBA" id="ARBA00022989"/>
    </source>
</evidence>
<name>A0A5C3M6W9_9AGAR</name>
<dbReference type="GO" id="GO:0006629">
    <property type="term" value="P:lipid metabolic process"/>
    <property type="evidence" value="ECO:0007669"/>
    <property type="project" value="InterPro"/>
</dbReference>
<comment type="similarity">
    <text evidence="2">Belongs to the wax synthase family.</text>
</comment>
<reference evidence="9 10" key="1">
    <citation type="journal article" date="2019" name="Nat. Ecol. Evol.">
        <title>Megaphylogeny resolves global patterns of mushroom evolution.</title>
        <authorList>
            <person name="Varga T."/>
            <person name="Krizsan K."/>
            <person name="Foldi C."/>
            <person name="Dima B."/>
            <person name="Sanchez-Garcia M."/>
            <person name="Sanchez-Ramirez S."/>
            <person name="Szollosi G.J."/>
            <person name="Szarkandi J.G."/>
            <person name="Papp V."/>
            <person name="Albert L."/>
            <person name="Andreopoulos W."/>
            <person name="Angelini C."/>
            <person name="Antonin V."/>
            <person name="Barry K.W."/>
            <person name="Bougher N.L."/>
            <person name="Buchanan P."/>
            <person name="Buyck B."/>
            <person name="Bense V."/>
            <person name="Catcheside P."/>
            <person name="Chovatia M."/>
            <person name="Cooper J."/>
            <person name="Damon W."/>
            <person name="Desjardin D."/>
            <person name="Finy P."/>
            <person name="Geml J."/>
            <person name="Haridas S."/>
            <person name="Hughes K."/>
            <person name="Justo A."/>
            <person name="Karasinski D."/>
            <person name="Kautmanova I."/>
            <person name="Kiss B."/>
            <person name="Kocsube S."/>
            <person name="Kotiranta H."/>
            <person name="LaButti K.M."/>
            <person name="Lechner B.E."/>
            <person name="Liimatainen K."/>
            <person name="Lipzen A."/>
            <person name="Lukacs Z."/>
            <person name="Mihaltcheva S."/>
            <person name="Morgado L.N."/>
            <person name="Niskanen T."/>
            <person name="Noordeloos M.E."/>
            <person name="Ohm R.A."/>
            <person name="Ortiz-Santana B."/>
            <person name="Ovrebo C."/>
            <person name="Racz N."/>
            <person name="Riley R."/>
            <person name="Savchenko A."/>
            <person name="Shiryaev A."/>
            <person name="Soop K."/>
            <person name="Spirin V."/>
            <person name="Szebenyi C."/>
            <person name="Tomsovsky M."/>
            <person name="Tulloss R.E."/>
            <person name="Uehling J."/>
            <person name="Grigoriev I.V."/>
            <person name="Vagvolgyi C."/>
            <person name="Papp T."/>
            <person name="Martin F.M."/>
            <person name="Miettinen O."/>
            <person name="Hibbett D.S."/>
            <person name="Nagy L.G."/>
        </authorList>
    </citation>
    <scope>NUCLEOTIDE SEQUENCE [LARGE SCALE GENOMIC DNA]</scope>
    <source>
        <strain evidence="9 10">CBS 166.37</strain>
    </source>
</reference>
<evidence type="ECO:0000256" key="1">
    <source>
        <dbReference type="ARBA" id="ARBA00004141"/>
    </source>
</evidence>
<dbReference type="Pfam" id="PF13813">
    <property type="entry name" value="MBOAT_2"/>
    <property type="match status" value="1"/>
</dbReference>
<feature type="transmembrane region" description="Helical" evidence="7">
    <location>
        <begin position="326"/>
        <end position="344"/>
    </location>
</feature>
<sequence>MTPQSFCLYLFFLVYVAAIVTKPSPYRALYMVPLIALYTYAVFFTQPTGDAHSDYHIGLPMSIYLAYASSYILLSDPQLYLRRKGQKELAYQMSFIPRLRWATDLALNCRAVGWDCEVPKLRRSSLSRWPFVRTQLLWLMYYYALNDLASYLNSRNPATWKEGGEHFGAHGILWQVWNVIIFWVTLISSMSVNYTMLSIVVVAIGWYDPSDFPAYFGRWLDTVSVRKFWGQSWHQLIRRSLQPHGQYLARNIFGFQKGTTLSSYTQLFACFFLSGVYHAAGDWTIAHNVDIAKHTMQFYMLQAMAITFEDGVIAVAKRLGIRRVPFLPYLWVIFWLTISTPGWAEGMARGGLGDFPPRFPIIPAIIKKFNAA</sequence>
<feature type="transmembrane region" description="Helical" evidence="7">
    <location>
        <begin position="28"/>
        <end position="45"/>
    </location>
</feature>
<keyword evidence="4 7" id="KW-0812">Transmembrane</keyword>
<organism evidence="9 10">
    <name type="scientific">Crucibulum laeve</name>
    <dbReference type="NCBI Taxonomy" id="68775"/>
    <lineage>
        <taxon>Eukaryota</taxon>
        <taxon>Fungi</taxon>
        <taxon>Dikarya</taxon>
        <taxon>Basidiomycota</taxon>
        <taxon>Agaricomycotina</taxon>
        <taxon>Agaricomycetes</taxon>
        <taxon>Agaricomycetidae</taxon>
        <taxon>Agaricales</taxon>
        <taxon>Agaricineae</taxon>
        <taxon>Nidulariaceae</taxon>
        <taxon>Crucibulum</taxon>
    </lineage>
</organism>
<feature type="domain" description="Wax synthase" evidence="8">
    <location>
        <begin position="213"/>
        <end position="290"/>
    </location>
</feature>
<dbReference type="EMBL" id="ML213599">
    <property type="protein sequence ID" value="TFK39588.1"/>
    <property type="molecule type" value="Genomic_DNA"/>
</dbReference>
<keyword evidence="5 7" id="KW-1133">Transmembrane helix</keyword>
<dbReference type="PANTHER" id="PTHR31595">
    <property type="entry name" value="LONG-CHAIN-ALCOHOL O-FATTY-ACYLTRANSFERASE 3-RELATED"/>
    <property type="match status" value="1"/>
</dbReference>
<evidence type="ECO:0000256" key="3">
    <source>
        <dbReference type="ARBA" id="ARBA00022679"/>
    </source>
</evidence>
<proteinExistence type="inferred from homology"/>
<dbReference type="PANTHER" id="PTHR31595:SF67">
    <property type="entry name" value="WAX SYNTHASE DOMAIN-CONTAINING PROTEIN"/>
    <property type="match status" value="1"/>
</dbReference>
<dbReference type="GO" id="GO:0008374">
    <property type="term" value="F:O-acyltransferase activity"/>
    <property type="evidence" value="ECO:0007669"/>
    <property type="project" value="InterPro"/>
</dbReference>
<protein>
    <submittedName>
        <fullName evidence="9">Membrane bound O-acyl transferase family-domain-containing protein</fullName>
    </submittedName>
</protein>
<evidence type="ECO:0000313" key="9">
    <source>
        <dbReference type="EMBL" id="TFK39588.1"/>
    </source>
</evidence>
<dbReference type="GO" id="GO:0016020">
    <property type="term" value="C:membrane"/>
    <property type="evidence" value="ECO:0007669"/>
    <property type="project" value="UniProtKB-SubCell"/>
</dbReference>
<evidence type="ECO:0000256" key="4">
    <source>
        <dbReference type="ARBA" id="ARBA00022692"/>
    </source>
</evidence>
<comment type="subcellular location">
    <subcellularLocation>
        <location evidence="1">Membrane</location>
        <topology evidence="1">Multi-pass membrane protein</topology>
    </subcellularLocation>
</comment>
<feature type="transmembrane region" description="Helical" evidence="7">
    <location>
        <begin position="180"/>
        <end position="207"/>
    </location>
</feature>
<gene>
    <name evidence="9" type="ORF">BDQ12DRAFT_682060</name>
</gene>
<accession>A0A5C3M6W9</accession>
<keyword evidence="6 7" id="KW-0472">Membrane</keyword>
<dbReference type="OrthoDB" id="1077582at2759"/>
<dbReference type="InterPro" id="IPR032805">
    <property type="entry name" value="Wax_synthase_dom"/>
</dbReference>
<dbReference type="STRING" id="68775.A0A5C3M6W9"/>
<evidence type="ECO:0000256" key="2">
    <source>
        <dbReference type="ARBA" id="ARBA00007282"/>
    </source>
</evidence>
<keyword evidence="3 9" id="KW-0808">Transferase</keyword>
<evidence type="ECO:0000256" key="6">
    <source>
        <dbReference type="ARBA" id="ARBA00023136"/>
    </source>
</evidence>
<dbReference type="InterPro" id="IPR044851">
    <property type="entry name" value="Wax_synthase"/>
</dbReference>
<evidence type="ECO:0000313" key="10">
    <source>
        <dbReference type="Proteomes" id="UP000308652"/>
    </source>
</evidence>
<feature type="transmembrane region" description="Helical" evidence="7">
    <location>
        <begin position="6"/>
        <end position="21"/>
    </location>
</feature>